<keyword evidence="3" id="KW-0560">Oxidoreductase</keyword>
<reference evidence="7" key="1">
    <citation type="journal article" date="2021" name="PeerJ">
        <title>Extensive microbial diversity within the chicken gut microbiome revealed by metagenomics and culture.</title>
        <authorList>
            <person name="Gilroy R."/>
            <person name="Ravi A."/>
            <person name="Getino M."/>
            <person name="Pursley I."/>
            <person name="Horton D.L."/>
            <person name="Alikhan N.F."/>
            <person name="Baker D."/>
            <person name="Gharbi K."/>
            <person name="Hall N."/>
            <person name="Watson M."/>
            <person name="Adriaenssens E.M."/>
            <person name="Foster-Nyarko E."/>
            <person name="Jarju S."/>
            <person name="Secka A."/>
            <person name="Antonio M."/>
            <person name="Oren A."/>
            <person name="Chaudhuri R.R."/>
            <person name="La Ragione R."/>
            <person name="Hildebrand F."/>
            <person name="Pallen M.J."/>
        </authorList>
    </citation>
    <scope>NUCLEOTIDE SEQUENCE</scope>
    <source>
        <strain evidence="7">ChiBcec8-13705</strain>
    </source>
</reference>
<dbReference type="AlphaFoldDB" id="A0A9D2S461"/>
<evidence type="ECO:0000256" key="3">
    <source>
        <dbReference type="ARBA" id="ARBA00023002"/>
    </source>
</evidence>
<dbReference type="Gene3D" id="3.50.50.60">
    <property type="entry name" value="FAD/NAD(P)-binding domain"/>
    <property type="match status" value="2"/>
</dbReference>
<protein>
    <submittedName>
        <fullName evidence="7">FAD-dependent oxidoreductase</fullName>
    </submittedName>
</protein>
<evidence type="ECO:0000313" key="8">
    <source>
        <dbReference type="Proteomes" id="UP000886803"/>
    </source>
</evidence>
<keyword evidence="2" id="KW-0274">FAD</keyword>
<evidence type="ECO:0000256" key="5">
    <source>
        <dbReference type="ARBA" id="ARBA00023284"/>
    </source>
</evidence>
<reference evidence="7" key="2">
    <citation type="submission" date="2021-04" db="EMBL/GenBank/DDBJ databases">
        <authorList>
            <person name="Gilroy R."/>
        </authorList>
    </citation>
    <scope>NUCLEOTIDE SEQUENCE</scope>
    <source>
        <strain evidence="7">ChiBcec8-13705</strain>
    </source>
</reference>
<comment type="caution">
    <text evidence="7">The sequence shown here is derived from an EMBL/GenBank/DDBJ whole genome shotgun (WGS) entry which is preliminary data.</text>
</comment>
<dbReference type="InterPro" id="IPR050097">
    <property type="entry name" value="Ferredoxin-NADP_redctase_2"/>
</dbReference>
<dbReference type="InterPro" id="IPR036188">
    <property type="entry name" value="FAD/NAD-bd_sf"/>
</dbReference>
<dbReference type="InterPro" id="IPR023753">
    <property type="entry name" value="FAD/NAD-binding_dom"/>
</dbReference>
<evidence type="ECO:0000313" key="7">
    <source>
        <dbReference type="EMBL" id="HJB42636.1"/>
    </source>
</evidence>
<accession>A0A9D2S461</accession>
<evidence type="ECO:0000256" key="2">
    <source>
        <dbReference type="ARBA" id="ARBA00022827"/>
    </source>
</evidence>
<proteinExistence type="predicted"/>
<dbReference type="PRINTS" id="PR00368">
    <property type="entry name" value="FADPNR"/>
</dbReference>
<organism evidence="7 8">
    <name type="scientific">Candidatus Gemmiger avicola</name>
    <dbReference type="NCBI Taxonomy" id="2838605"/>
    <lineage>
        <taxon>Bacteria</taxon>
        <taxon>Bacillati</taxon>
        <taxon>Bacillota</taxon>
        <taxon>Clostridia</taxon>
        <taxon>Eubacteriales</taxon>
        <taxon>Gemmiger</taxon>
    </lineage>
</organism>
<dbReference type="Pfam" id="PF07992">
    <property type="entry name" value="Pyr_redox_2"/>
    <property type="match status" value="1"/>
</dbReference>
<keyword evidence="1" id="KW-0285">Flavoprotein</keyword>
<keyword evidence="4" id="KW-1015">Disulfide bond</keyword>
<keyword evidence="5" id="KW-0676">Redox-active center</keyword>
<dbReference type="SUPFAM" id="SSF51905">
    <property type="entry name" value="FAD/NAD(P)-binding domain"/>
    <property type="match status" value="1"/>
</dbReference>
<dbReference type="Proteomes" id="UP000886803">
    <property type="component" value="Unassembled WGS sequence"/>
</dbReference>
<dbReference type="EMBL" id="DWYG01000153">
    <property type="protein sequence ID" value="HJB42636.1"/>
    <property type="molecule type" value="Genomic_DNA"/>
</dbReference>
<evidence type="ECO:0000256" key="1">
    <source>
        <dbReference type="ARBA" id="ARBA00022630"/>
    </source>
</evidence>
<dbReference type="PRINTS" id="PR00469">
    <property type="entry name" value="PNDRDTASEII"/>
</dbReference>
<sequence length="310" mass="32301">MTMQNIYDVAIIGGGPAGCTAALYAARAGLRAVQLDRLAGGGQMADTPLIENYPGFPEGIDGFDLGQRMRQGAERAGAEFRSSELLKAELAGPVKKLTTDAGVIEARCVVIATGAVPRPLGLAGETALRGRGVSYCAACDGMLYRGKTVAVVGGGNTAVGDALHLAKLCAKVYLIHRRDALRAAPVYLKALADAGVEILWNRRPDALLQKPEGGVRGIRLADTRTGALEEVACDGVFAAIGRLPDTELFRGEVQCDGAGYIQADETTCTNLPGVFAAGDCRAKALRQVVTATADGAVAIHFAQEYLAEQA</sequence>
<evidence type="ECO:0000256" key="4">
    <source>
        <dbReference type="ARBA" id="ARBA00023157"/>
    </source>
</evidence>
<feature type="domain" description="FAD/NAD(P)-binding" evidence="6">
    <location>
        <begin position="7"/>
        <end position="295"/>
    </location>
</feature>
<dbReference type="PROSITE" id="PS00573">
    <property type="entry name" value="PYRIDINE_REDOX_2"/>
    <property type="match status" value="1"/>
</dbReference>
<evidence type="ECO:0000259" key="6">
    <source>
        <dbReference type="Pfam" id="PF07992"/>
    </source>
</evidence>
<gene>
    <name evidence="7" type="ORF">H9945_09075</name>
</gene>
<name>A0A9D2S461_9FIRM</name>
<dbReference type="GO" id="GO:0016668">
    <property type="term" value="F:oxidoreductase activity, acting on a sulfur group of donors, NAD(P) as acceptor"/>
    <property type="evidence" value="ECO:0007669"/>
    <property type="project" value="UniProtKB-ARBA"/>
</dbReference>
<dbReference type="PANTHER" id="PTHR48105">
    <property type="entry name" value="THIOREDOXIN REDUCTASE 1-RELATED-RELATED"/>
    <property type="match status" value="1"/>
</dbReference>
<dbReference type="InterPro" id="IPR008255">
    <property type="entry name" value="Pyr_nucl-diS_OxRdtase_2_AS"/>
</dbReference>